<comment type="catalytic activity">
    <reaction evidence="10">
        <text>ITP + H2O = IMP + diphosphate + H(+)</text>
        <dbReference type="Rhea" id="RHEA:29399"/>
        <dbReference type="ChEBI" id="CHEBI:15377"/>
        <dbReference type="ChEBI" id="CHEBI:15378"/>
        <dbReference type="ChEBI" id="CHEBI:33019"/>
        <dbReference type="ChEBI" id="CHEBI:58053"/>
        <dbReference type="ChEBI" id="CHEBI:61402"/>
        <dbReference type="EC" id="3.6.1.66"/>
    </reaction>
</comment>
<keyword evidence="13" id="KW-1185">Reference proteome</keyword>
<evidence type="ECO:0000256" key="6">
    <source>
        <dbReference type="ARBA" id="ARBA00022842"/>
    </source>
</evidence>
<reference evidence="12 13" key="1">
    <citation type="journal article" date="2016" name="Sci. Rep.">
        <title>Complete genome sequence and transcriptomic analysis of a novel marine strain Bacillus weihaiensis reveals the mechanism of brown algae degradation.</title>
        <authorList>
            <person name="Zhu Y."/>
            <person name="Chen P."/>
            <person name="Bao Y."/>
            <person name="Men Y."/>
            <person name="Zeng Y."/>
            <person name="Yang J."/>
            <person name="Sun J."/>
            <person name="Sun Y."/>
        </authorList>
    </citation>
    <scope>NUCLEOTIDE SEQUENCE [LARGE SCALE GENOMIC DNA]</scope>
    <source>
        <strain evidence="12 13">Alg07</strain>
    </source>
</reference>
<dbReference type="FunFam" id="3.90.950.10:FF:000001">
    <property type="entry name" value="dITP/XTP pyrophosphatase"/>
    <property type="match status" value="1"/>
</dbReference>
<comment type="subunit">
    <text evidence="2 10">Homodimer.</text>
</comment>
<dbReference type="InterPro" id="IPR020922">
    <property type="entry name" value="dITP/XTP_pyrophosphatase"/>
</dbReference>
<dbReference type="PANTHER" id="PTHR11067">
    <property type="entry name" value="INOSINE TRIPHOSPHATE PYROPHOSPHATASE/HAM1 PROTEIN"/>
    <property type="match status" value="1"/>
</dbReference>
<evidence type="ECO:0000256" key="3">
    <source>
        <dbReference type="ARBA" id="ARBA00022723"/>
    </source>
</evidence>
<dbReference type="HAMAP" id="MF_01405">
    <property type="entry name" value="Non_canon_purine_NTPase"/>
    <property type="match status" value="1"/>
</dbReference>
<evidence type="ECO:0000256" key="7">
    <source>
        <dbReference type="ARBA" id="ARBA00023080"/>
    </source>
</evidence>
<dbReference type="Proteomes" id="UP000181936">
    <property type="component" value="Chromosome"/>
</dbReference>
<dbReference type="PANTHER" id="PTHR11067:SF9">
    <property type="entry name" value="INOSINE TRIPHOSPHATE PYROPHOSPHATASE"/>
    <property type="match status" value="1"/>
</dbReference>
<dbReference type="NCBIfam" id="NF011397">
    <property type="entry name" value="PRK14822.1"/>
    <property type="match status" value="1"/>
</dbReference>
<comment type="catalytic activity">
    <reaction evidence="9 10">
        <text>XTP + H2O = XMP + diphosphate + H(+)</text>
        <dbReference type="Rhea" id="RHEA:28610"/>
        <dbReference type="ChEBI" id="CHEBI:15377"/>
        <dbReference type="ChEBI" id="CHEBI:15378"/>
        <dbReference type="ChEBI" id="CHEBI:33019"/>
        <dbReference type="ChEBI" id="CHEBI:57464"/>
        <dbReference type="ChEBI" id="CHEBI:61314"/>
        <dbReference type="EC" id="3.6.1.66"/>
    </reaction>
</comment>
<dbReference type="GO" id="GO:0005829">
    <property type="term" value="C:cytosol"/>
    <property type="evidence" value="ECO:0007669"/>
    <property type="project" value="TreeGrafter"/>
</dbReference>
<dbReference type="GO" id="GO:0036222">
    <property type="term" value="F:XTP diphosphatase activity"/>
    <property type="evidence" value="ECO:0007669"/>
    <property type="project" value="UniProtKB-UniRule"/>
</dbReference>
<keyword evidence="3 10" id="KW-0479">Metal-binding</keyword>
<dbReference type="Pfam" id="PF01725">
    <property type="entry name" value="Ham1p_like"/>
    <property type="match status" value="1"/>
</dbReference>
<evidence type="ECO:0000256" key="2">
    <source>
        <dbReference type="ARBA" id="ARBA00011738"/>
    </source>
</evidence>
<dbReference type="GO" id="GO:0046872">
    <property type="term" value="F:metal ion binding"/>
    <property type="evidence" value="ECO:0007669"/>
    <property type="project" value="UniProtKB-KW"/>
</dbReference>
<evidence type="ECO:0000256" key="4">
    <source>
        <dbReference type="ARBA" id="ARBA00022741"/>
    </source>
</evidence>
<accession>A0A1L3MPM5</accession>
<protein>
    <recommendedName>
        <fullName evidence="10">dITP/XTP pyrophosphatase</fullName>
        <ecNumber evidence="10">3.6.1.66</ecNumber>
    </recommendedName>
    <alternativeName>
        <fullName evidence="10">Non-canonical purine NTP pyrophosphatase</fullName>
    </alternativeName>
    <alternativeName>
        <fullName evidence="10">Non-standard purine NTP pyrophosphatase</fullName>
    </alternativeName>
    <alternativeName>
        <fullName evidence="10">Nucleoside-triphosphate diphosphatase</fullName>
    </alternativeName>
    <alternativeName>
        <fullName evidence="10">Nucleoside-triphosphate pyrophosphatase</fullName>
        <shortName evidence="10">NTPase</shortName>
    </alternativeName>
</protein>
<dbReference type="KEGG" id="bwh:A9C19_05185"/>
<dbReference type="InterPro" id="IPR002637">
    <property type="entry name" value="RdgB/HAM1"/>
</dbReference>
<dbReference type="CDD" id="cd00515">
    <property type="entry name" value="HAM1"/>
    <property type="match status" value="1"/>
</dbReference>
<comment type="function">
    <text evidence="10">Pyrophosphatase that catalyzes the hydrolysis of nucleoside triphosphates to their monophosphate derivatives, with a high preference for the non-canonical purine nucleotides XTP (xanthosine triphosphate), dITP (deoxyinosine triphosphate) and ITP. Seems to function as a house-cleaning enzyme that removes non-canonical purine nucleotides from the nucleotide pool, thus preventing their incorporation into DNA/RNA and avoiding chromosomal lesions.</text>
</comment>
<evidence type="ECO:0000256" key="10">
    <source>
        <dbReference type="HAMAP-Rule" id="MF_01405"/>
    </source>
</evidence>
<keyword evidence="4 10" id="KW-0547">Nucleotide-binding</keyword>
<feature type="binding site" evidence="10">
    <location>
        <position position="70"/>
    </location>
    <ligand>
        <name>Mg(2+)</name>
        <dbReference type="ChEBI" id="CHEBI:18420"/>
    </ligand>
</feature>
<feature type="binding site" evidence="10">
    <location>
        <position position="41"/>
    </location>
    <ligand>
        <name>Mg(2+)</name>
        <dbReference type="ChEBI" id="CHEBI:18420"/>
    </ligand>
</feature>
<gene>
    <name evidence="12" type="ORF">A9C19_05185</name>
</gene>
<dbReference type="RefSeq" id="WP_072578977.1">
    <property type="nucleotide sequence ID" value="NZ_CP016020.1"/>
</dbReference>
<feature type="binding site" evidence="10">
    <location>
        <position position="177"/>
    </location>
    <ligand>
        <name>substrate</name>
    </ligand>
</feature>
<sequence length="195" mass="21791">MKQILIATMNNGKVKEFESMLQPLGYEVKSLLDLPQAIDVEETGLTFEENAQLKSDTIAAQFQIPVVADDSGLEVDYLDGRPGVYSARYAGLEKSDQKNMDKLVDELKNVHDEKDRSARFVCVLSISIPGEATKTVRGTCEGYIAKEPRGENGFGYDPIFILKDQDKTMAELTKEEKNKISHRANALQKLKALLY</sequence>
<evidence type="ECO:0000256" key="8">
    <source>
        <dbReference type="ARBA" id="ARBA00051875"/>
    </source>
</evidence>
<feature type="binding site" evidence="10">
    <location>
        <position position="71"/>
    </location>
    <ligand>
        <name>substrate</name>
    </ligand>
</feature>
<feature type="binding site" evidence="10">
    <location>
        <begin position="8"/>
        <end position="13"/>
    </location>
    <ligand>
        <name>substrate</name>
    </ligand>
</feature>
<dbReference type="EMBL" id="CP016020">
    <property type="protein sequence ID" value="APH04184.1"/>
    <property type="molecule type" value="Genomic_DNA"/>
</dbReference>
<evidence type="ECO:0000256" key="1">
    <source>
        <dbReference type="ARBA" id="ARBA00008023"/>
    </source>
</evidence>
<evidence type="ECO:0000256" key="9">
    <source>
        <dbReference type="ARBA" id="ARBA00052017"/>
    </source>
</evidence>
<comment type="cofactor">
    <cofactor evidence="10">
        <name>Mg(2+)</name>
        <dbReference type="ChEBI" id="CHEBI:18420"/>
    </cofactor>
    <text evidence="10">Binds 1 Mg(2+) ion per subunit.</text>
</comment>
<dbReference type="GO" id="GO:0017111">
    <property type="term" value="F:ribonucleoside triphosphate phosphatase activity"/>
    <property type="evidence" value="ECO:0007669"/>
    <property type="project" value="InterPro"/>
</dbReference>
<dbReference type="NCBIfam" id="TIGR00042">
    <property type="entry name" value="RdgB/HAM1 family non-canonical purine NTP pyrophosphatase"/>
    <property type="match status" value="1"/>
</dbReference>
<dbReference type="GO" id="GO:0009117">
    <property type="term" value="P:nucleotide metabolic process"/>
    <property type="evidence" value="ECO:0007669"/>
    <property type="project" value="UniProtKB-KW"/>
</dbReference>
<evidence type="ECO:0000313" key="12">
    <source>
        <dbReference type="EMBL" id="APH04184.1"/>
    </source>
</evidence>
<comment type="catalytic activity">
    <reaction evidence="8 10">
        <text>dITP + H2O = dIMP + diphosphate + H(+)</text>
        <dbReference type="Rhea" id="RHEA:28342"/>
        <dbReference type="ChEBI" id="CHEBI:15377"/>
        <dbReference type="ChEBI" id="CHEBI:15378"/>
        <dbReference type="ChEBI" id="CHEBI:33019"/>
        <dbReference type="ChEBI" id="CHEBI:61194"/>
        <dbReference type="ChEBI" id="CHEBI:61382"/>
        <dbReference type="EC" id="3.6.1.66"/>
    </reaction>
</comment>
<evidence type="ECO:0000256" key="5">
    <source>
        <dbReference type="ARBA" id="ARBA00022801"/>
    </source>
</evidence>
<proteinExistence type="inferred from homology"/>
<keyword evidence="6 10" id="KW-0460">Magnesium</keyword>
<evidence type="ECO:0000313" key="13">
    <source>
        <dbReference type="Proteomes" id="UP000181936"/>
    </source>
</evidence>
<dbReference type="STRING" id="1547283.A9C19_05185"/>
<dbReference type="EC" id="3.6.1.66" evidence="10"/>
<keyword evidence="7 10" id="KW-0546">Nucleotide metabolism</keyword>
<dbReference type="GO" id="GO:0036220">
    <property type="term" value="F:ITP diphosphatase activity"/>
    <property type="evidence" value="ECO:0007669"/>
    <property type="project" value="UniProtKB-UniRule"/>
</dbReference>
<dbReference type="GO" id="GO:0000166">
    <property type="term" value="F:nucleotide binding"/>
    <property type="evidence" value="ECO:0007669"/>
    <property type="project" value="UniProtKB-KW"/>
</dbReference>
<name>A0A1L3MPM5_9BACI</name>
<dbReference type="GO" id="GO:0009146">
    <property type="term" value="P:purine nucleoside triphosphate catabolic process"/>
    <property type="evidence" value="ECO:0007669"/>
    <property type="project" value="UniProtKB-UniRule"/>
</dbReference>
<feature type="binding site" evidence="10">
    <location>
        <begin position="154"/>
        <end position="157"/>
    </location>
    <ligand>
        <name>substrate</name>
    </ligand>
</feature>
<feature type="active site" description="Proton acceptor" evidence="10">
    <location>
        <position position="70"/>
    </location>
</feature>
<dbReference type="GO" id="GO:0035870">
    <property type="term" value="F:dITP diphosphatase activity"/>
    <property type="evidence" value="ECO:0007669"/>
    <property type="project" value="UniProtKB-UniRule"/>
</dbReference>
<comment type="similarity">
    <text evidence="1 10 11">Belongs to the HAM1 NTPase family.</text>
</comment>
<evidence type="ECO:0000256" key="11">
    <source>
        <dbReference type="RuleBase" id="RU003781"/>
    </source>
</evidence>
<organism evidence="12 13">
    <name type="scientific">Bacillus weihaiensis</name>
    <dbReference type="NCBI Taxonomy" id="1547283"/>
    <lineage>
        <taxon>Bacteria</taxon>
        <taxon>Bacillati</taxon>
        <taxon>Bacillota</taxon>
        <taxon>Bacilli</taxon>
        <taxon>Bacillales</taxon>
        <taxon>Bacillaceae</taxon>
        <taxon>Bacillus</taxon>
    </lineage>
</organism>
<feature type="binding site" evidence="10">
    <location>
        <begin position="182"/>
        <end position="183"/>
    </location>
    <ligand>
        <name>substrate</name>
    </ligand>
</feature>
<dbReference type="InterPro" id="IPR029001">
    <property type="entry name" value="ITPase-like_fam"/>
</dbReference>
<keyword evidence="5 10" id="KW-0378">Hydrolase</keyword>
<dbReference type="OrthoDB" id="9807456at2"/>
<dbReference type="SUPFAM" id="SSF52972">
    <property type="entry name" value="ITPase-like"/>
    <property type="match status" value="1"/>
</dbReference>
<dbReference type="Gene3D" id="3.90.950.10">
    <property type="match status" value="1"/>
</dbReference>
<dbReference type="AlphaFoldDB" id="A0A1L3MPM5"/>